<dbReference type="Gene3D" id="3.40.50.1110">
    <property type="entry name" value="SGNH hydrolase"/>
    <property type="match status" value="1"/>
</dbReference>
<dbReference type="AlphaFoldDB" id="A0A8I0KQJ3"/>
<name>A0A8I0KQJ3_9ACTO</name>
<reference evidence="2 3" key="1">
    <citation type="submission" date="2020-08" db="EMBL/GenBank/DDBJ databases">
        <title>Winkia gen. nov., sp. nov., isolated from faeces of the Anser albifrons in China.</title>
        <authorList>
            <person name="Liu Q."/>
        </authorList>
    </citation>
    <scope>NUCLEOTIDE SEQUENCE [LARGE SCALE GENOMIC DNA]</scope>
    <source>
        <strain evidence="2 3">C62</strain>
    </source>
</reference>
<proteinExistence type="predicted"/>
<dbReference type="SUPFAM" id="SSF52266">
    <property type="entry name" value="SGNH hydrolase"/>
    <property type="match status" value="1"/>
</dbReference>
<evidence type="ECO:0000259" key="1">
    <source>
        <dbReference type="Pfam" id="PF13472"/>
    </source>
</evidence>
<dbReference type="InterPro" id="IPR036514">
    <property type="entry name" value="SGNH_hydro_sf"/>
</dbReference>
<dbReference type="Proteomes" id="UP000627538">
    <property type="component" value="Unassembled WGS sequence"/>
</dbReference>
<evidence type="ECO:0000313" key="2">
    <source>
        <dbReference type="EMBL" id="MBD3690050.1"/>
    </source>
</evidence>
<keyword evidence="3" id="KW-1185">Reference proteome</keyword>
<feature type="domain" description="SGNH hydrolase-type esterase" evidence="1">
    <location>
        <begin position="9"/>
        <end position="174"/>
    </location>
</feature>
<dbReference type="RefSeq" id="WP_191072152.1">
    <property type="nucleotide sequence ID" value="NZ_JACRUO010000002.1"/>
</dbReference>
<evidence type="ECO:0000313" key="3">
    <source>
        <dbReference type="Proteomes" id="UP000627538"/>
    </source>
</evidence>
<organism evidence="2 3">
    <name type="scientific">Nanchangia anserum</name>
    <dbReference type="NCBI Taxonomy" id="2692125"/>
    <lineage>
        <taxon>Bacteria</taxon>
        <taxon>Bacillati</taxon>
        <taxon>Actinomycetota</taxon>
        <taxon>Actinomycetes</taxon>
        <taxon>Actinomycetales</taxon>
        <taxon>Actinomycetaceae</taxon>
        <taxon>Nanchangia</taxon>
    </lineage>
</organism>
<protein>
    <submittedName>
        <fullName evidence="2">Lysophospholipase</fullName>
    </submittedName>
</protein>
<gene>
    <name evidence="2" type="ORF">H8R10_07415</name>
</gene>
<dbReference type="InterPro" id="IPR013830">
    <property type="entry name" value="SGNH_hydro"/>
</dbReference>
<dbReference type="EMBL" id="JACRUO010000002">
    <property type="protein sequence ID" value="MBD3690050.1"/>
    <property type="molecule type" value="Genomic_DNA"/>
</dbReference>
<accession>A0A8I0KQJ3</accession>
<comment type="caution">
    <text evidence="2">The sequence shown here is derived from an EMBL/GenBank/DDBJ whole genome shotgun (WGS) entry which is preliminary data.</text>
</comment>
<dbReference type="Pfam" id="PF13472">
    <property type="entry name" value="Lipase_GDSL_2"/>
    <property type="match status" value="1"/>
</dbReference>
<sequence>MSEKRIIIIGDELVAGTADPRRLGWVGRVMSRTPFAPDQHVLSLAVPYDTTQGLVQRFATEVVPRLGRRCDNRLVISLGVGDIRGVRLSAPRTRLNLANLLDQAASHQVGCFVVGPPPLPGVEDDQLAHFSRACAEVCARRKVPYVDTYTALKDHDQWLSDLAAGDGLPGQAGYGLLAWLVLHRDWVSWLLGEEGEHAGVPTH</sequence>